<evidence type="ECO:0000256" key="1">
    <source>
        <dbReference type="SAM" id="SignalP"/>
    </source>
</evidence>
<protein>
    <submittedName>
        <fullName evidence="2">DUF4402 domain-containing protein</fullName>
    </submittedName>
</protein>
<keyword evidence="1" id="KW-0732">Signal</keyword>
<feature type="signal peptide" evidence="1">
    <location>
        <begin position="1"/>
        <end position="28"/>
    </location>
</feature>
<gene>
    <name evidence="2" type="ORF">LNV07_14385</name>
</gene>
<dbReference type="InterPro" id="IPR025514">
    <property type="entry name" value="DUF4402"/>
</dbReference>
<dbReference type="EMBL" id="JAJIRN010000006">
    <property type="protein sequence ID" value="MCV2369270.1"/>
    <property type="molecule type" value="Genomic_DNA"/>
</dbReference>
<keyword evidence="3" id="KW-1185">Reference proteome</keyword>
<feature type="chain" id="PRO_5046389018" evidence="1">
    <location>
        <begin position="29"/>
        <end position="177"/>
    </location>
</feature>
<accession>A0ABT2YGV5</accession>
<reference evidence="2 3" key="1">
    <citation type="submission" date="2021-11" db="EMBL/GenBank/DDBJ databases">
        <authorList>
            <person name="Liang Q."/>
            <person name="Mou H."/>
            <person name="Liu Z."/>
        </authorList>
    </citation>
    <scope>NUCLEOTIDE SEQUENCE [LARGE SCALE GENOMIC DNA]</scope>
    <source>
        <strain evidence="2 3">CHU3</strain>
    </source>
</reference>
<name>A0ABT2YGV5_9BURK</name>
<dbReference type="Proteomes" id="UP001209701">
    <property type="component" value="Unassembled WGS sequence"/>
</dbReference>
<proteinExistence type="predicted"/>
<comment type="caution">
    <text evidence="2">The sequence shown here is derived from an EMBL/GenBank/DDBJ whole genome shotgun (WGS) entry which is preliminary data.</text>
</comment>
<evidence type="ECO:0000313" key="2">
    <source>
        <dbReference type="EMBL" id="MCV2369270.1"/>
    </source>
</evidence>
<dbReference type="RefSeq" id="WP_263571861.1">
    <property type="nucleotide sequence ID" value="NZ_JAJIRN010000006.1"/>
</dbReference>
<organism evidence="2 3">
    <name type="scientific">Roseateles oligotrophus</name>
    <dbReference type="NCBI Taxonomy" id="1769250"/>
    <lineage>
        <taxon>Bacteria</taxon>
        <taxon>Pseudomonadati</taxon>
        <taxon>Pseudomonadota</taxon>
        <taxon>Betaproteobacteria</taxon>
        <taxon>Burkholderiales</taxon>
        <taxon>Sphaerotilaceae</taxon>
        <taxon>Roseateles</taxon>
    </lineage>
</organism>
<evidence type="ECO:0000313" key="3">
    <source>
        <dbReference type="Proteomes" id="UP001209701"/>
    </source>
</evidence>
<dbReference type="Pfam" id="PF14352">
    <property type="entry name" value="DUF4402"/>
    <property type="match status" value="1"/>
</dbReference>
<sequence length="177" mass="17293">MNVYFNRTVRTLLILSGLSLAALGSAFAQQSATASADASATIIQPIAITKTSNLVFGNYAVGATGGSVSLSTADVVSVNSGTISQPASNKGSPAAAVFAVSGEGSFTYAITLPSDGTVSLTGAGAPMPVTGFTSNPATTGTLSSGTQNVKVGATLNLGSAQAPGAYTGTFAVTVAYN</sequence>